<evidence type="ECO:0000256" key="10">
    <source>
        <dbReference type="SAM" id="Coils"/>
    </source>
</evidence>
<dbReference type="Pfam" id="PF02743">
    <property type="entry name" value="dCache_1"/>
    <property type="match status" value="1"/>
</dbReference>
<evidence type="ECO:0000256" key="12">
    <source>
        <dbReference type="SAM" id="Phobius"/>
    </source>
</evidence>
<keyword evidence="10" id="KW-0175">Coiled coil</keyword>
<evidence type="ECO:0000256" key="1">
    <source>
        <dbReference type="ARBA" id="ARBA00004651"/>
    </source>
</evidence>
<dbReference type="InterPro" id="IPR004089">
    <property type="entry name" value="MCPsignal_dom"/>
</dbReference>
<gene>
    <name evidence="15" type="ORF">I0Q91_12315</name>
</gene>
<dbReference type="EMBL" id="JADPIE010000007">
    <property type="protein sequence ID" value="MBF8437873.1"/>
    <property type="molecule type" value="Genomic_DNA"/>
</dbReference>
<evidence type="ECO:0000256" key="7">
    <source>
        <dbReference type="ARBA" id="ARBA00023224"/>
    </source>
</evidence>
<evidence type="ECO:0000256" key="9">
    <source>
        <dbReference type="PROSITE-ProRule" id="PRU00284"/>
    </source>
</evidence>
<evidence type="ECO:0000256" key="3">
    <source>
        <dbReference type="ARBA" id="ARBA00022500"/>
    </source>
</evidence>
<dbReference type="Proteomes" id="UP000621436">
    <property type="component" value="Unassembled WGS sequence"/>
</dbReference>
<accession>A0A931AZY4</accession>
<dbReference type="SMART" id="SM00304">
    <property type="entry name" value="HAMP"/>
    <property type="match status" value="1"/>
</dbReference>
<dbReference type="InterPro" id="IPR033479">
    <property type="entry name" value="dCache_1"/>
</dbReference>
<feature type="region of interest" description="Disordered" evidence="11">
    <location>
        <begin position="361"/>
        <end position="381"/>
    </location>
</feature>
<keyword evidence="6 12" id="KW-0472">Membrane</keyword>
<dbReference type="InterPro" id="IPR003660">
    <property type="entry name" value="HAMP_dom"/>
</dbReference>
<evidence type="ECO:0000256" key="11">
    <source>
        <dbReference type="SAM" id="MobiDB-lite"/>
    </source>
</evidence>
<comment type="subcellular location">
    <subcellularLocation>
        <location evidence="1">Cell membrane</location>
        <topology evidence="1">Multi-pass membrane protein</topology>
    </subcellularLocation>
</comment>
<dbReference type="SUPFAM" id="SSF103190">
    <property type="entry name" value="Sensory domain-like"/>
    <property type="match status" value="1"/>
</dbReference>
<evidence type="ECO:0000313" key="16">
    <source>
        <dbReference type="Proteomes" id="UP000621436"/>
    </source>
</evidence>
<dbReference type="PROSITE" id="PS50111">
    <property type="entry name" value="CHEMOTAXIS_TRANSDUC_2"/>
    <property type="match status" value="1"/>
</dbReference>
<dbReference type="CDD" id="cd12912">
    <property type="entry name" value="PDC2_MCP_like"/>
    <property type="match status" value="1"/>
</dbReference>
<dbReference type="GO" id="GO:0006935">
    <property type="term" value="P:chemotaxis"/>
    <property type="evidence" value="ECO:0007669"/>
    <property type="project" value="UniProtKB-KW"/>
</dbReference>
<dbReference type="PANTHER" id="PTHR32089">
    <property type="entry name" value="METHYL-ACCEPTING CHEMOTAXIS PROTEIN MCPB"/>
    <property type="match status" value="1"/>
</dbReference>
<keyword evidence="7 9" id="KW-0807">Transducer</keyword>
<dbReference type="Gene3D" id="3.30.450.20">
    <property type="entry name" value="PAS domain"/>
    <property type="match status" value="1"/>
</dbReference>
<feature type="coiled-coil region" evidence="10">
    <location>
        <begin position="586"/>
        <end position="658"/>
    </location>
</feature>
<keyword evidence="5 12" id="KW-1133">Transmembrane helix</keyword>
<dbReference type="Pfam" id="PF00672">
    <property type="entry name" value="HAMP"/>
    <property type="match status" value="1"/>
</dbReference>
<evidence type="ECO:0000256" key="2">
    <source>
        <dbReference type="ARBA" id="ARBA00022475"/>
    </source>
</evidence>
<dbReference type="SUPFAM" id="SSF58104">
    <property type="entry name" value="Methyl-accepting chemotaxis protein (MCP) signaling domain"/>
    <property type="match status" value="1"/>
</dbReference>
<dbReference type="CDD" id="cd06225">
    <property type="entry name" value="HAMP"/>
    <property type="match status" value="1"/>
</dbReference>
<keyword evidence="2" id="KW-1003">Cell membrane</keyword>
<dbReference type="CDD" id="cd12914">
    <property type="entry name" value="PDC1_DGC_like"/>
    <property type="match status" value="1"/>
</dbReference>
<evidence type="ECO:0000259" key="13">
    <source>
        <dbReference type="PROSITE" id="PS50111"/>
    </source>
</evidence>
<keyword evidence="16" id="KW-1185">Reference proteome</keyword>
<evidence type="ECO:0000313" key="15">
    <source>
        <dbReference type="EMBL" id="MBF8437873.1"/>
    </source>
</evidence>
<evidence type="ECO:0000256" key="8">
    <source>
        <dbReference type="ARBA" id="ARBA00029447"/>
    </source>
</evidence>
<dbReference type="RefSeq" id="WP_270454908.1">
    <property type="nucleotide sequence ID" value="NZ_JADPIE010000007.1"/>
</dbReference>
<keyword evidence="4 12" id="KW-0812">Transmembrane</keyword>
<keyword evidence="3" id="KW-0145">Chemotaxis</keyword>
<dbReference type="GO" id="GO:0007165">
    <property type="term" value="P:signal transduction"/>
    <property type="evidence" value="ECO:0007669"/>
    <property type="project" value="UniProtKB-KW"/>
</dbReference>
<feature type="coiled-coil region" evidence="10">
    <location>
        <begin position="519"/>
        <end position="550"/>
    </location>
</feature>
<dbReference type="AlphaFoldDB" id="A0A931AZY4"/>
<feature type="domain" description="HAMP" evidence="14">
    <location>
        <begin position="299"/>
        <end position="356"/>
    </location>
</feature>
<dbReference type="InterPro" id="IPR029151">
    <property type="entry name" value="Sensor-like_sf"/>
</dbReference>
<evidence type="ECO:0000259" key="14">
    <source>
        <dbReference type="PROSITE" id="PS50885"/>
    </source>
</evidence>
<dbReference type="SMART" id="SM00283">
    <property type="entry name" value="MA"/>
    <property type="match status" value="1"/>
</dbReference>
<organism evidence="15 16">
    <name type="scientific">Halonatronomonas betaini</name>
    <dbReference type="NCBI Taxonomy" id="2778430"/>
    <lineage>
        <taxon>Bacteria</taxon>
        <taxon>Bacillati</taxon>
        <taxon>Bacillota</taxon>
        <taxon>Clostridia</taxon>
        <taxon>Halanaerobiales</taxon>
        <taxon>Halarsenatibacteraceae</taxon>
        <taxon>Halonatronomonas</taxon>
    </lineage>
</organism>
<dbReference type="Pfam" id="PF00015">
    <property type="entry name" value="MCPsignal"/>
    <property type="match status" value="1"/>
</dbReference>
<evidence type="ECO:0000256" key="4">
    <source>
        <dbReference type="ARBA" id="ARBA00022692"/>
    </source>
</evidence>
<comment type="caution">
    <text evidence="15">The sequence shown here is derived from an EMBL/GenBank/DDBJ whole genome shotgun (WGS) entry which is preliminary data.</text>
</comment>
<proteinExistence type="inferred from homology"/>
<sequence length="661" mass="72521">MFKSIKTRLVVFIGLLILLLIAGSSFYSFRQSRDILDDTLRSEALNSARRSVETINLWSEEKGKIIQNLSYLDSIKSMDWDRQYDDLLEMARDDDQIESLFVVEPDGTMRDTNQYETNVSDQSYFQSVTADKEQVFSEPTESFETGRPITIIASPVFNDDEFVGIVGGVVALDILRELTANMDISGHGYGMIVDQNQNIIAHPEADYLGNQDIYSDLGDEFYNLVSESFQESEGYGTYQFENEDWDLAYATVDNTDWTVFLTASQANLFAPLDIIRNSSFATGLIAILLGIIVSYLIARMIVNPIISVNNLAQKIAGGNLTERVNLTDFNVQKEDEIGQLLTAINKMVENLQDTVRPVQKAAENLSSTSRGQAEAGAQVERSAEEVATAIQNVASGAEEQSAQIDEMETIFTDLSNQISRTGDMAENMSAKADKVVENVEKGSNSVDNSVESVNNVKSDAGEVAEIINDLGETSNEIGDIIEIISSIASQTNLLALNAAIEAARAGEAGRGFSVVAEEIRQLAEESASATEKINNLIVDIQENAEKANDKMDASVGTVESSVSAIKETGEVFNDIKKAVFELDQLIEKVTEEARDMDQNSVQLETAVGDISKVSEEAASNAEEVAASSEEQIASTEEIISFAEELSRMSEELEETINKFEI</sequence>
<dbReference type="Gene3D" id="6.10.340.10">
    <property type="match status" value="1"/>
</dbReference>
<dbReference type="GO" id="GO:0005886">
    <property type="term" value="C:plasma membrane"/>
    <property type="evidence" value="ECO:0007669"/>
    <property type="project" value="UniProtKB-SubCell"/>
</dbReference>
<comment type="similarity">
    <text evidence="8">Belongs to the methyl-accepting chemotaxis (MCP) protein family.</text>
</comment>
<protein>
    <submittedName>
        <fullName evidence="15">Methyl-accepting chemotaxis protein</fullName>
    </submittedName>
</protein>
<feature type="domain" description="Methyl-accepting transducer" evidence="13">
    <location>
        <begin position="375"/>
        <end position="625"/>
    </location>
</feature>
<reference evidence="15" key="1">
    <citation type="submission" date="2020-11" db="EMBL/GenBank/DDBJ databases">
        <title>Halonatronomonas betainensis gen. nov., sp. nov. a novel haloalkaliphilic representative of the family Halanaerobiacae capable of betaine degradation.</title>
        <authorList>
            <person name="Boltyanskaya Y."/>
            <person name="Kevbrin V."/>
            <person name="Detkova E."/>
            <person name="Grouzdev D.S."/>
            <person name="Koziaeva V."/>
            <person name="Zhilina T."/>
        </authorList>
    </citation>
    <scope>NUCLEOTIDE SEQUENCE</scope>
    <source>
        <strain evidence="15">Z-7014</strain>
    </source>
</reference>
<name>A0A931AZY4_9FIRM</name>
<evidence type="ECO:0000256" key="5">
    <source>
        <dbReference type="ARBA" id="ARBA00022989"/>
    </source>
</evidence>
<dbReference type="Gene3D" id="1.10.287.950">
    <property type="entry name" value="Methyl-accepting chemotaxis protein"/>
    <property type="match status" value="1"/>
</dbReference>
<dbReference type="PANTHER" id="PTHR32089:SF112">
    <property type="entry name" value="LYSOZYME-LIKE PROTEIN-RELATED"/>
    <property type="match status" value="1"/>
</dbReference>
<evidence type="ECO:0000256" key="6">
    <source>
        <dbReference type="ARBA" id="ARBA00023136"/>
    </source>
</evidence>
<dbReference type="PROSITE" id="PS50885">
    <property type="entry name" value="HAMP"/>
    <property type="match status" value="1"/>
</dbReference>
<feature type="transmembrane region" description="Helical" evidence="12">
    <location>
        <begin position="280"/>
        <end position="298"/>
    </location>
</feature>